<feature type="compositionally biased region" description="Basic and acidic residues" evidence="8">
    <location>
        <begin position="463"/>
        <end position="475"/>
    </location>
</feature>
<dbReference type="InterPro" id="IPR001766">
    <property type="entry name" value="Fork_head_dom"/>
</dbReference>
<gene>
    <name evidence="10" type="ORF">Fcan01_13116</name>
</gene>
<dbReference type="STRING" id="158441.A0A226E1B2"/>
<evidence type="ECO:0000256" key="5">
    <source>
        <dbReference type="ARBA" id="ARBA00023242"/>
    </source>
</evidence>
<dbReference type="AlphaFoldDB" id="A0A226E1B2"/>
<dbReference type="PANTHER" id="PTHR11829:SF377">
    <property type="entry name" value="FORK HEAD DOMAIN-CONTAINING PROTEIN FD4-RELATED"/>
    <property type="match status" value="1"/>
</dbReference>
<feature type="compositionally biased region" description="Low complexity" evidence="8">
    <location>
        <begin position="124"/>
        <end position="157"/>
    </location>
</feature>
<evidence type="ECO:0000256" key="8">
    <source>
        <dbReference type="SAM" id="MobiDB-lite"/>
    </source>
</evidence>
<feature type="compositionally biased region" description="Basic residues" evidence="8">
    <location>
        <begin position="555"/>
        <end position="564"/>
    </location>
</feature>
<dbReference type="GO" id="GO:0009653">
    <property type="term" value="P:anatomical structure morphogenesis"/>
    <property type="evidence" value="ECO:0007669"/>
    <property type="project" value="TreeGrafter"/>
</dbReference>
<comment type="function">
    <text evidence="6">Involved in development during embryogenesis.</text>
</comment>
<feature type="region of interest" description="Disordered" evidence="8">
    <location>
        <begin position="581"/>
        <end position="600"/>
    </location>
</feature>
<dbReference type="OrthoDB" id="5954824at2759"/>
<keyword evidence="4" id="KW-0804">Transcription</keyword>
<dbReference type="PROSITE" id="PS50039">
    <property type="entry name" value="FORK_HEAD_3"/>
    <property type="match status" value="1"/>
</dbReference>
<organism evidence="10 11">
    <name type="scientific">Folsomia candida</name>
    <name type="common">Springtail</name>
    <dbReference type="NCBI Taxonomy" id="158441"/>
    <lineage>
        <taxon>Eukaryota</taxon>
        <taxon>Metazoa</taxon>
        <taxon>Ecdysozoa</taxon>
        <taxon>Arthropoda</taxon>
        <taxon>Hexapoda</taxon>
        <taxon>Collembola</taxon>
        <taxon>Entomobryomorpha</taxon>
        <taxon>Isotomoidea</taxon>
        <taxon>Isotomidae</taxon>
        <taxon>Proisotominae</taxon>
        <taxon>Folsomia</taxon>
    </lineage>
</organism>
<evidence type="ECO:0000256" key="1">
    <source>
        <dbReference type="ARBA" id="ARBA00004123"/>
    </source>
</evidence>
<dbReference type="GO" id="GO:0005634">
    <property type="term" value="C:nucleus"/>
    <property type="evidence" value="ECO:0007669"/>
    <property type="project" value="UniProtKB-SubCell"/>
</dbReference>
<feature type="compositionally biased region" description="Basic and acidic residues" evidence="8">
    <location>
        <begin position="369"/>
        <end position="386"/>
    </location>
</feature>
<feature type="compositionally biased region" description="Low complexity" evidence="8">
    <location>
        <begin position="487"/>
        <end position="498"/>
    </location>
</feature>
<sequence>MPRPSRESYGDQKPAYSYISLTAMAIWSSPEKMLPLADIYKFIMDHFPYYRKNTQRWQNSLRHNLSFNDCFLKVPRRPDRPGKGAYWTLHPNALSMFENGSFLRRRKRFKLPKVDKEFLQKTLGSSFPSSSPGPMTSITPTPSSPTTTTTPPATHPNNGLSMSMSPPIPGMIPNSAFMSSQFSHMGGHHQFGPIAFGSHPMFLNSNISDARLLAAAAAAGYPRDLYGHHHAIHHHPHPHQHPNHLSNGIQQGFHSGPPPNIVGMSPKDLDDIREATRAIRSLREQSGKLHRIKPLSELDLSPPPHVLVKSSHPHLHSPPPAVNSETMKVAGQDVQPREKSSSANSLLTNQQRGKRRGGNSNNFSIENLIAKDKDSTDNKNIKDRKAVISGKDSSSGSDKLNNNHGCKNEKSDDDEEDEDIVMDDDEEEEGRVPSILSDSMSDAATDDRLIHLDNLSTNENDNESNHSHNSSERSQSHSPVTIPRKNLLVSPSPSLSSPRNGQYNNNGPSPGVVAVSAGNLLPSYPFYAAAFLSAQSLLYNQQYFGNGTGAPNPAQHHHHHHHHQQQLQLAAAAAAAAASAESGGGGAISPSSGHYPGHPGLNMSNPAAAMLFSGKHLSGL</sequence>
<reference evidence="10 11" key="1">
    <citation type="submission" date="2015-12" db="EMBL/GenBank/DDBJ databases">
        <title>The genome of Folsomia candida.</title>
        <authorList>
            <person name="Faddeeva A."/>
            <person name="Derks M.F."/>
            <person name="Anvar Y."/>
            <person name="Smit S."/>
            <person name="Van Straalen N."/>
            <person name="Roelofs D."/>
        </authorList>
    </citation>
    <scope>NUCLEOTIDE SEQUENCE [LARGE SCALE GENOMIC DNA]</scope>
    <source>
        <strain evidence="10 11">VU population</strain>
        <tissue evidence="10">Whole body</tissue>
    </source>
</reference>
<keyword evidence="11" id="KW-1185">Reference proteome</keyword>
<feature type="DNA-binding region" description="Fork-head" evidence="7">
    <location>
        <begin position="13"/>
        <end position="107"/>
    </location>
</feature>
<keyword evidence="3 7" id="KW-0238">DNA-binding</keyword>
<evidence type="ECO:0000313" key="10">
    <source>
        <dbReference type="EMBL" id="OXA51512.1"/>
    </source>
</evidence>
<feature type="compositionally biased region" description="Polar residues" evidence="8">
    <location>
        <begin position="341"/>
        <end position="351"/>
    </location>
</feature>
<comment type="subcellular location">
    <subcellularLocation>
        <location evidence="1 7">Nucleus</location>
    </subcellularLocation>
</comment>
<evidence type="ECO:0000256" key="6">
    <source>
        <dbReference type="ARBA" id="ARBA00060234"/>
    </source>
</evidence>
<dbReference type="InterPro" id="IPR036388">
    <property type="entry name" value="WH-like_DNA-bd_sf"/>
</dbReference>
<comment type="caution">
    <text evidence="10">The sequence shown here is derived from an EMBL/GenBank/DDBJ whole genome shotgun (WGS) entry which is preliminary data.</text>
</comment>
<dbReference type="InterPro" id="IPR036390">
    <property type="entry name" value="WH_DNA-bd_sf"/>
</dbReference>
<feature type="region of interest" description="Disordered" evidence="8">
    <location>
        <begin position="282"/>
        <end position="443"/>
    </location>
</feature>
<feature type="domain" description="Fork-head" evidence="9">
    <location>
        <begin position="13"/>
        <end position="107"/>
    </location>
</feature>
<evidence type="ECO:0000313" key="11">
    <source>
        <dbReference type="Proteomes" id="UP000198287"/>
    </source>
</evidence>
<evidence type="ECO:0000256" key="4">
    <source>
        <dbReference type="ARBA" id="ARBA00023163"/>
    </source>
</evidence>
<dbReference type="SUPFAM" id="SSF46785">
    <property type="entry name" value="Winged helix' DNA-binding domain"/>
    <property type="match status" value="1"/>
</dbReference>
<dbReference type="PROSITE" id="PS00658">
    <property type="entry name" value="FORK_HEAD_2"/>
    <property type="match status" value="1"/>
</dbReference>
<accession>A0A226E1B2</accession>
<feature type="compositionally biased region" description="Low complexity" evidence="8">
    <location>
        <begin position="389"/>
        <end position="399"/>
    </location>
</feature>
<proteinExistence type="predicted"/>
<dbReference type="SMART" id="SM00339">
    <property type="entry name" value="FH"/>
    <property type="match status" value="1"/>
</dbReference>
<dbReference type="Proteomes" id="UP000198287">
    <property type="component" value="Unassembled WGS sequence"/>
</dbReference>
<dbReference type="InterPro" id="IPR050211">
    <property type="entry name" value="FOX_domain-containing"/>
</dbReference>
<feature type="region of interest" description="Disordered" evidence="8">
    <location>
        <begin position="123"/>
        <end position="157"/>
    </location>
</feature>
<feature type="compositionally biased region" description="Acidic residues" evidence="8">
    <location>
        <begin position="411"/>
        <end position="429"/>
    </location>
</feature>
<feature type="region of interest" description="Disordered" evidence="8">
    <location>
        <begin position="456"/>
        <end position="507"/>
    </location>
</feature>
<evidence type="ECO:0000259" key="9">
    <source>
        <dbReference type="PROSITE" id="PS50039"/>
    </source>
</evidence>
<dbReference type="PANTHER" id="PTHR11829">
    <property type="entry name" value="FORKHEAD BOX PROTEIN"/>
    <property type="match status" value="1"/>
</dbReference>
<keyword evidence="2" id="KW-0805">Transcription regulation</keyword>
<dbReference type="OMA" id="HFPYYRK"/>
<dbReference type="GO" id="GO:0000981">
    <property type="term" value="F:DNA-binding transcription factor activity, RNA polymerase II-specific"/>
    <property type="evidence" value="ECO:0007669"/>
    <property type="project" value="TreeGrafter"/>
</dbReference>
<feature type="region of interest" description="Disordered" evidence="8">
    <location>
        <begin position="234"/>
        <end position="267"/>
    </location>
</feature>
<evidence type="ECO:0000256" key="3">
    <source>
        <dbReference type="ARBA" id="ARBA00023125"/>
    </source>
</evidence>
<dbReference type="PRINTS" id="PR00053">
    <property type="entry name" value="FORKHEAD"/>
</dbReference>
<keyword evidence="5 7" id="KW-0539">Nucleus</keyword>
<dbReference type="Gene3D" id="1.10.10.10">
    <property type="entry name" value="Winged helix-like DNA-binding domain superfamily/Winged helix DNA-binding domain"/>
    <property type="match status" value="1"/>
</dbReference>
<protein>
    <submittedName>
        <fullName evidence="10">Fork head domain-containing protein FD4</fullName>
    </submittedName>
</protein>
<evidence type="ECO:0000256" key="2">
    <source>
        <dbReference type="ARBA" id="ARBA00023015"/>
    </source>
</evidence>
<feature type="compositionally biased region" description="Low complexity" evidence="8">
    <location>
        <begin position="565"/>
        <end position="575"/>
    </location>
</feature>
<dbReference type="Pfam" id="PF00250">
    <property type="entry name" value="Forkhead"/>
    <property type="match status" value="1"/>
</dbReference>
<dbReference type="GO" id="GO:0030154">
    <property type="term" value="P:cell differentiation"/>
    <property type="evidence" value="ECO:0007669"/>
    <property type="project" value="TreeGrafter"/>
</dbReference>
<feature type="region of interest" description="Disordered" evidence="8">
    <location>
        <begin position="548"/>
        <end position="575"/>
    </location>
</feature>
<evidence type="ECO:0000256" key="7">
    <source>
        <dbReference type="PROSITE-ProRule" id="PRU00089"/>
    </source>
</evidence>
<name>A0A226E1B2_FOLCA</name>
<dbReference type="InterPro" id="IPR030456">
    <property type="entry name" value="TF_fork_head_CS_2"/>
</dbReference>
<dbReference type="EMBL" id="LNIX01000007">
    <property type="protein sequence ID" value="OXA51512.1"/>
    <property type="molecule type" value="Genomic_DNA"/>
</dbReference>
<dbReference type="FunFam" id="1.10.10.10:FF:000082">
    <property type="entry name" value="forkhead box protein B2"/>
    <property type="match status" value="1"/>
</dbReference>
<dbReference type="GO" id="GO:0000978">
    <property type="term" value="F:RNA polymerase II cis-regulatory region sequence-specific DNA binding"/>
    <property type="evidence" value="ECO:0007669"/>
    <property type="project" value="TreeGrafter"/>
</dbReference>